<evidence type="ECO:0000313" key="1">
    <source>
        <dbReference type="EMBL" id="CAE6782045.1"/>
    </source>
</evidence>
<keyword evidence="2" id="KW-1185">Reference proteome</keyword>
<sequence length="63" mass="7147">MSLGRIEFAVTSHLIGQQTVFPKSLTPTVFCISYRLCQCRTKEIRARMGRRNAGISVLCHNHI</sequence>
<reference evidence="1 2" key="1">
    <citation type="submission" date="2021-02" db="EMBL/GenBank/DDBJ databases">
        <authorList>
            <person name="Han P."/>
        </authorList>
    </citation>
    <scope>NUCLEOTIDE SEQUENCE [LARGE SCALE GENOMIC DNA]</scope>
    <source>
        <strain evidence="1">Candidatus Nitrospira sp. ZN2</strain>
    </source>
</reference>
<evidence type="ECO:0000313" key="2">
    <source>
        <dbReference type="Proteomes" id="UP000675880"/>
    </source>
</evidence>
<organism evidence="1 2">
    <name type="scientific">Nitrospira defluvii</name>
    <dbReference type="NCBI Taxonomy" id="330214"/>
    <lineage>
        <taxon>Bacteria</taxon>
        <taxon>Pseudomonadati</taxon>
        <taxon>Nitrospirota</taxon>
        <taxon>Nitrospiria</taxon>
        <taxon>Nitrospirales</taxon>
        <taxon>Nitrospiraceae</taxon>
        <taxon>Nitrospira</taxon>
    </lineage>
</organism>
<protein>
    <submittedName>
        <fullName evidence="1">Uncharacterized protein</fullName>
    </submittedName>
</protein>
<name>A0ABM8S0P7_9BACT</name>
<comment type="caution">
    <text evidence="1">The sequence shown here is derived from an EMBL/GenBank/DDBJ whole genome shotgun (WGS) entry which is preliminary data.</text>
</comment>
<dbReference type="EMBL" id="CAJNBJ010000017">
    <property type="protein sequence ID" value="CAE6782045.1"/>
    <property type="molecule type" value="Genomic_DNA"/>
</dbReference>
<dbReference type="Proteomes" id="UP000675880">
    <property type="component" value="Unassembled WGS sequence"/>
</dbReference>
<gene>
    <name evidence="1" type="ORF">NSPZN2_40803</name>
</gene>
<accession>A0ABM8S0P7</accession>
<proteinExistence type="predicted"/>